<accession>A9PBI1</accession>
<reference evidence="1" key="1">
    <citation type="journal article" date="2008" name="BMC Genomics">
        <title>Analysis of 4,664 high-quality sequence-finished poplar full-length cDNA clones and their utility for the discovery of genes responding to insect feeding.</title>
        <authorList>
            <person name="Ralph S.G."/>
            <person name="Chun H.J."/>
            <person name="Cooper D."/>
            <person name="Kirkpatrick R."/>
            <person name="Kolosova N."/>
            <person name="Gunter L."/>
            <person name="Tuskan G.A."/>
            <person name="Douglas C.J."/>
            <person name="Holt R.A."/>
            <person name="Jones S.J."/>
            <person name="Marra M.A."/>
            <person name="Bohlmann J."/>
        </authorList>
    </citation>
    <scope>NUCLEOTIDE SEQUENCE</scope>
    <source>
        <tissue evidence="1">Phloem and cambium</tissue>
    </source>
</reference>
<organism evidence="1">
    <name type="scientific">Populus trichocarpa</name>
    <name type="common">Western balsam poplar</name>
    <name type="synonym">Populus balsamifera subsp. trichocarpa</name>
    <dbReference type="NCBI Taxonomy" id="3694"/>
    <lineage>
        <taxon>Eukaryota</taxon>
        <taxon>Viridiplantae</taxon>
        <taxon>Streptophyta</taxon>
        <taxon>Embryophyta</taxon>
        <taxon>Tracheophyta</taxon>
        <taxon>Spermatophyta</taxon>
        <taxon>Magnoliopsida</taxon>
        <taxon>eudicotyledons</taxon>
        <taxon>Gunneridae</taxon>
        <taxon>Pentapetalae</taxon>
        <taxon>rosids</taxon>
        <taxon>fabids</taxon>
        <taxon>Malpighiales</taxon>
        <taxon>Salicaceae</taxon>
        <taxon>Saliceae</taxon>
        <taxon>Populus</taxon>
    </lineage>
</organism>
<proteinExistence type="evidence at transcript level"/>
<evidence type="ECO:0000313" key="1">
    <source>
        <dbReference type="EMBL" id="ABK93734.1"/>
    </source>
</evidence>
<dbReference type="AlphaFoldDB" id="A9PBI1"/>
<dbReference type="EMBL" id="EF145590">
    <property type="protein sequence ID" value="ABK93734.1"/>
    <property type="molecule type" value="mRNA"/>
</dbReference>
<sequence length="57" mass="6576">MFFTVYLSFFTSYGFWARGCLVLSHHQTTGFGIDLLLRDADLVLTHLFNLDLYDIGL</sequence>
<name>A9PBI1_POPTR</name>
<protein>
    <submittedName>
        <fullName evidence="1">Uncharacterized protein</fullName>
    </submittedName>
</protein>